<accession>A0A9X4N080</accession>
<feature type="transmembrane region" description="Helical" evidence="5">
    <location>
        <begin position="178"/>
        <end position="196"/>
    </location>
</feature>
<evidence type="ECO:0000256" key="3">
    <source>
        <dbReference type="ARBA" id="ARBA00022989"/>
    </source>
</evidence>
<evidence type="ECO:0000259" key="6">
    <source>
        <dbReference type="PROSITE" id="PS50801"/>
    </source>
</evidence>
<dbReference type="AlphaFoldDB" id="A0A9X4N080"/>
<comment type="subcellular location">
    <subcellularLocation>
        <location evidence="1">Membrane</location>
        <topology evidence="1">Multi-pass membrane protein</topology>
    </subcellularLocation>
</comment>
<feature type="transmembrane region" description="Helical" evidence="5">
    <location>
        <begin position="254"/>
        <end position="275"/>
    </location>
</feature>
<dbReference type="EMBL" id="JANCMU010000003">
    <property type="protein sequence ID" value="MDG4946187.1"/>
    <property type="molecule type" value="Genomic_DNA"/>
</dbReference>
<dbReference type="GO" id="GO:0055085">
    <property type="term" value="P:transmembrane transport"/>
    <property type="evidence" value="ECO:0007669"/>
    <property type="project" value="InterPro"/>
</dbReference>
<keyword evidence="2 5" id="KW-0812">Transmembrane</keyword>
<organism evidence="7 8">
    <name type="scientific">Profundicola chukchiensis</name>
    <dbReference type="NCBI Taxonomy" id="2961959"/>
    <lineage>
        <taxon>Bacteria</taxon>
        <taxon>Pseudomonadati</taxon>
        <taxon>Bacteroidota</taxon>
        <taxon>Flavobacteriia</taxon>
        <taxon>Flavobacteriales</taxon>
        <taxon>Weeksellaceae</taxon>
        <taxon>Profundicola</taxon>
    </lineage>
</organism>
<sequence length="564" mass="60988">MSKKNKREFVPKFFSLLKAGITRKQLTNDVMAGIIVGIVALPLAIAFAIASGVSPEKGLITAVIAGLAISVLGGSRVQIGGPTGAFIVIVYAIVQDHGISGLTIATFMAGFIIIGLGLARLGNYLKFIPYPLIVGFTSGIALIIFSSQINDLFGLNIENVPADFVKKWQIYLQNFTEVNWIAFGIALATILIALNFNRISSIIPGSIVAIVLSTLAVYFFDLPVDTIESKFGEIPSSIPAPSIPSIDFETIQSLIQPAIAIALLGSIESLLSAVVADGMIGGKHRSNMELVGQGAANILSGLFGGIPATGAIARTATNINNGGRTPIAGIVHAIVLLLIMLVFAPVVKLIPLACLAGILVVVSYHMSEWRHFVSLFKGNRLDTIVLLSTFLLTVFFDLIIAIEVGVILSSFIFMKRMSESTSIKDVEKIFNDSDSQEHELIFDEEFIEIPKGVILYEINGPMFFGASQKFQEVLTDFNRQPDVLILRMRNVPFIDATGVNRLKEICSYLQTKGTKIIISGANHDVRLELLKSNVYDLIGKYNVHANIAEAMERAHEILNANNAE</sequence>
<name>A0A9X4N080_9FLAO</name>
<evidence type="ECO:0000256" key="1">
    <source>
        <dbReference type="ARBA" id="ARBA00004141"/>
    </source>
</evidence>
<feature type="domain" description="STAS" evidence="6">
    <location>
        <begin position="443"/>
        <end position="554"/>
    </location>
</feature>
<feature type="transmembrane region" description="Helical" evidence="5">
    <location>
        <begin position="62"/>
        <end position="93"/>
    </location>
</feature>
<dbReference type="Gene3D" id="3.30.750.24">
    <property type="entry name" value="STAS domain"/>
    <property type="match status" value="1"/>
</dbReference>
<dbReference type="Pfam" id="PF00916">
    <property type="entry name" value="Sulfate_transp"/>
    <property type="match status" value="1"/>
</dbReference>
<dbReference type="InterPro" id="IPR011547">
    <property type="entry name" value="SLC26A/SulP_dom"/>
</dbReference>
<reference evidence="7" key="1">
    <citation type="submission" date="2022-07" db="EMBL/GenBank/DDBJ databases">
        <title>Description and genome-wide analysis of Profundicola chukchiensis gen. nov., sp. nov., marine bacteria isolated from bottom sediments of the Chukchi Sea.</title>
        <authorList>
            <person name="Romanenko L."/>
            <person name="Otstavnykh N."/>
            <person name="Kurilenko V."/>
            <person name="Eremeev V."/>
            <person name="Velansky P."/>
            <person name="Mikhailov V."/>
            <person name="Isaeva M."/>
        </authorList>
    </citation>
    <scope>NUCLEOTIDE SEQUENCE</scope>
    <source>
        <strain evidence="7">KMM 9713</strain>
    </source>
</reference>
<evidence type="ECO:0000313" key="8">
    <source>
        <dbReference type="Proteomes" id="UP001152599"/>
    </source>
</evidence>
<feature type="transmembrane region" description="Helical" evidence="5">
    <location>
        <begin position="325"/>
        <end position="344"/>
    </location>
</feature>
<dbReference type="InterPro" id="IPR036513">
    <property type="entry name" value="STAS_dom_sf"/>
</dbReference>
<evidence type="ECO:0000313" key="7">
    <source>
        <dbReference type="EMBL" id="MDG4946187.1"/>
    </source>
</evidence>
<feature type="transmembrane region" description="Helical" evidence="5">
    <location>
        <begin position="386"/>
        <end position="414"/>
    </location>
</feature>
<comment type="caution">
    <text evidence="7">The sequence shown here is derived from an EMBL/GenBank/DDBJ whole genome shotgun (WGS) entry which is preliminary data.</text>
</comment>
<feature type="transmembrane region" description="Helical" evidence="5">
    <location>
        <begin position="30"/>
        <end position="50"/>
    </location>
</feature>
<feature type="transmembrane region" description="Helical" evidence="5">
    <location>
        <begin position="203"/>
        <end position="220"/>
    </location>
</feature>
<dbReference type="NCBIfam" id="TIGR00815">
    <property type="entry name" value="sulP"/>
    <property type="match status" value="1"/>
</dbReference>
<gene>
    <name evidence="7" type="primary">sulP</name>
    <name evidence="7" type="ORF">NMK71_07145</name>
</gene>
<dbReference type="PANTHER" id="PTHR11814">
    <property type="entry name" value="SULFATE TRANSPORTER"/>
    <property type="match status" value="1"/>
</dbReference>
<feature type="transmembrane region" description="Helical" evidence="5">
    <location>
        <begin position="130"/>
        <end position="149"/>
    </location>
</feature>
<dbReference type="InterPro" id="IPR001902">
    <property type="entry name" value="SLC26A/SulP_fam"/>
</dbReference>
<feature type="transmembrane region" description="Helical" evidence="5">
    <location>
        <begin position="295"/>
        <end position="313"/>
    </location>
</feature>
<evidence type="ECO:0000256" key="5">
    <source>
        <dbReference type="SAM" id="Phobius"/>
    </source>
</evidence>
<dbReference type="RefSeq" id="WP_304420666.1">
    <property type="nucleotide sequence ID" value="NZ_JANCMU010000003.1"/>
</dbReference>
<evidence type="ECO:0000256" key="2">
    <source>
        <dbReference type="ARBA" id="ARBA00022692"/>
    </source>
</evidence>
<dbReference type="SUPFAM" id="SSF52091">
    <property type="entry name" value="SpoIIaa-like"/>
    <property type="match status" value="1"/>
</dbReference>
<keyword evidence="8" id="KW-1185">Reference proteome</keyword>
<dbReference type="InterPro" id="IPR002645">
    <property type="entry name" value="STAS_dom"/>
</dbReference>
<dbReference type="CDD" id="cd07042">
    <property type="entry name" value="STAS_SulP_like_sulfate_transporter"/>
    <property type="match status" value="1"/>
</dbReference>
<dbReference type="GO" id="GO:0016020">
    <property type="term" value="C:membrane"/>
    <property type="evidence" value="ECO:0007669"/>
    <property type="project" value="UniProtKB-SubCell"/>
</dbReference>
<proteinExistence type="predicted"/>
<dbReference type="Proteomes" id="UP001152599">
    <property type="component" value="Unassembled WGS sequence"/>
</dbReference>
<keyword evidence="3 5" id="KW-1133">Transmembrane helix</keyword>
<dbReference type="Pfam" id="PF01740">
    <property type="entry name" value="STAS"/>
    <property type="match status" value="1"/>
</dbReference>
<protein>
    <submittedName>
        <fullName evidence="7">Sulfate permease</fullName>
    </submittedName>
</protein>
<keyword evidence="4 5" id="KW-0472">Membrane</keyword>
<feature type="transmembrane region" description="Helical" evidence="5">
    <location>
        <begin position="99"/>
        <end position="118"/>
    </location>
</feature>
<dbReference type="PROSITE" id="PS50801">
    <property type="entry name" value="STAS"/>
    <property type="match status" value="1"/>
</dbReference>
<evidence type="ECO:0000256" key="4">
    <source>
        <dbReference type="ARBA" id="ARBA00023136"/>
    </source>
</evidence>